<feature type="region of interest" description="Disordered" evidence="1">
    <location>
        <begin position="1"/>
        <end position="23"/>
    </location>
</feature>
<comment type="caution">
    <text evidence="2">The sequence shown here is derived from an EMBL/GenBank/DDBJ whole genome shotgun (WGS) entry which is preliminary data.</text>
</comment>
<accession>A0AAV4X6Q5</accession>
<evidence type="ECO:0000313" key="2">
    <source>
        <dbReference type="EMBL" id="GIY89656.1"/>
    </source>
</evidence>
<evidence type="ECO:0000313" key="3">
    <source>
        <dbReference type="Proteomes" id="UP001054945"/>
    </source>
</evidence>
<sequence length="108" mass="12631">MFENLSGSPKEMEKKKKNQRQTHESFFERAEELPWNRFCLCKYNPFLSFPAHSKGQSSCSYTTQAPTTRYRSNIFRTNSGNVAQPPPPFLLHFDLFRGLVLQILLENE</sequence>
<dbReference type="EMBL" id="BPLR01017239">
    <property type="protein sequence ID" value="GIY89656.1"/>
    <property type="molecule type" value="Genomic_DNA"/>
</dbReference>
<protein>
    <submittedName>
        <fullName evidence="2">Uncharacterized protein</fullName>
    </submittedName>
</protein>
<name>A0AAV4X6Q5_CAEEX</name>
<proteinExistence type="predicted"/>
<dbReference type="Proteomes" id="UP001054945">
    <property type="component" value="Unassembled WGS sequence"/>
</dbReference>
<reference evidence="2 3" key="1">
    <citation type="submission" date="2021-06" db="EMBL/GenBank/DDBJ databases">
        <title>Caerostris extrusa draft genome.</title>
        <authorList>
            <person name="Kono N."/>
            <person name="Arakawa K."/>
        </authorList>
    </citation>
    <scope>NUCLEOTIDE SEQUENCE [LARGE SCALE GENOMIC DNA]</scope>
</reference>
<dbReference type="AlphaFoldDB" id="A0AAV4X6Q5"/>
<gene>
    <name evidence="2" type="ORF">CEXT_334241</name>
</gene>
<organism evidence="2 3">
    <name type="scientific">Caerostris extrusa</name>
    <name type="common">Bark spider</name>
    <name type="synonym">Caerostris bankana</name>
    <dbReference type="NCBI Taxonomy" id="172846"/>
    <lineage>
        <taxon>Eukaryota</taxon>
        <taxon>Metazoa</taxon>
        <taxon>Ecdysozoa</taxon>
        <taxon>Arthropoda</taxon>
        <taxon>Chelicerata</taxon>
        <taxon>Arachnida</taxon>
        <taxon>Araneae</taxon>
        <taxon>Araneomorphae</taxon>
        <taxon>Entelegynae</taxon>
        <taxon>Araneoidea</taxon>
        <taxon>Araneidae</taxon>
        <taxon>Caerostris</taxon>
    </lineage>
</organism>
<keyword evidence="3" id="KW-1185">Reference proteome</keyword>
<evidence type="ECO:0000256" key="1">
    <source>
        <dbReference type="SAM" id="MobiDB-lite"/>
    </source>
</evidence>